<dbReference type="RefSeq" id="WP_179636775.1">
    <property type="nucleotide sequence ID" value="NZ_OBEK01000001.1"/>
</dbReference>
<proteinExistence type="predicted"/>
<keyword evidence="2" id="KW-1185">Reference proteome</keyword>
<dbReference type="AlphaFoldDB" id="A0A285N314"/>
<protein>
    <submittedName>
        <fullName evidence="1">Uncharacterized protein</fullName>
    </submittedName>
</protein>
<evidence type="ECO:0000313" key="2">
    <source>
        <dbReference type="Proteomes" id="UP000219356"/>
    </source>
</evidence>
<name>A0A285N314_9BACI</name>
<reference evidence="2" key="1">
    <citation type="submission" date="2017-09" db="EMBL/GenBank/DDBJ databases">
        <authorList>
            <person name="Varghese N."/>
            <person name="Submissions S."/>
        </authorList>
    </citation>
    <scope>NUCLEOTIDE SEQUENCE [LARGE SCALE GENOMIC DNA]</scope>
    <source>
        <strain evidence="2">CGMCC 1.8913</strain>
    </source>
</reference>
<dbReference type="EMBL" id="OBEK01000001">
    <property type="protein sequence ID" value="SNZ03708.1"/>
    <property type="molecule type" value="Genomic_DNA"/>
</dbReference>
<sequence>MIEFTPYGEEMWAKTFAETIGHQQNDQGKEGKERVKEVIEELYTLKQDA</sequence>
<evidence type="ECO:0000313" key="1">
    <source>
        <dbReference type="EMBL" id="SNZ03708.1"/>
    </source>
</evidence>
<accession>A0A285N314</accession>
<organism evidence="1 2">
    <name type="scientific">Terribacillus aidingensis</name>
    <dbReference type="NCBI Taxonomy" id="586416"/>
    <lineage>
        <taxon>Bacteria</taxon>
        <taxon>Bacillati</taxon>
        <taxon>Bacillota</taxon>
        <taxon>Bacilli</taxon>
        <taxon>Bacillales</taxon>
        <taxon>Bacillaceae</taxon>
        <taxon>Terribacillus</taxon>
    </lineage>
</organism>
<gene>
    <name evidence="1" type="ORF">SAMN05421503_0432</name>
</gene>
<dbReference type="Proteomes" id="UP000219356">
    <property type="component" value="Unassembled WGS sequence"/>
</dbReference>